<feature type="region of interest" description="Disordered" evidence="1">
    <location>
        <begin position="653"/>
        <end position="704"/>
    </location>
</feature>
<dbReference type="InterPro" id="IPR005162">
    <property type="entry name" value="Retrotrans_gag_dom"/>
</dbReference>
<sequence length="1073" mass="121159">MADGTPVTYEDLTDELKKKYDEVKAILEADLIGSFHRTRSHGIRWKGFSPDGALDGIDLSAPSEERTRSLRQEINYLVAHSLHRHSENLVNTLERVALRVIQEIMRHQYSPSGPALGTHQGEMPLQSRPPLPFALAAPEVPNSPAFVVYKIGGDPSDCQFLHEAPKEIPHGYMCTYVPDCGNWALTNQAATAGTSGKAGGTSATDLEKQTWLTKYATPTNLQSSAPAVGSELEKQAWLAKYATPANLQSSTPAASTADQISTILRDQFGMVPKRRAIGYSKPYPDEYELIPLPPKYRLPDFSKFSGSDGSSSIEHVSRYLAQLGTASVSDPLRVRFFSQSLTGSAFGWYTSLPPDSIRTWKQLEEQFHTQYHSEASESGLADLAQIRQKRGETVTEYIQRFRNLRNRCYSVRVTEKEAVELAVAGLATPLKDMASQADYPSLAHMVQKLSAYEQRHPDLYQDKFKRAVVLVEAEEDEVSAGDQEGFDFDVTKTEQIFDLLLKEKQLKIPEGLKFPTVQELNGKPYCKWHNSLSHATNDCRVWRQQIQMAIEQGRLIFNQYAMKVDTQPFPAVNMVDCTYPEGCQPGSSFSINMVGPGHHSGKDGDEGSCSHSKDTEEAAPRDRLRHDGKRYVTEGEVKNIRYQRPLSDHLLNKYVSQYDQRRRSSDDDERDRLAREARRHRRHDRDEEEHERRAKGKSREQDDNDRHWDCPFFRHCWDSGMSRLPTIGNCPECNQKKKEAANVSVFKRLGPLPTQSKRAESPRLEDLEDSEDEGEEEDRYHRPRWCPDGLSRSQKRRVQRLRGLEEAERLYLHTLRKARPDLAAKVQRTLDEEGRPRKMEWRPKQRKADDETSAGTNMVFILPSEFSAPGLDEAPVAQLDCGPRPVIFEKPRERSYRHLKALYLRGYIDGRPVNKMLVDTGAAVNIMPYSMLRRLGRSSSDLIKTNVTLSDFNGQASDAQGVLNVDLTVGRKTIPTTFFIVDSKSTYAVLLGRDWIHANCCIPSTMHQCIIQWDGDEVEVVQADDSAEISTAGMNAWEAAGQEPLSGINLDDCERIDVTKGRVRLVLSTGLTE</sequence>
<dbReference type="GO" id="GO:0004190">
    <property type="term" value="F:aspartic-type endopeptidase activity"/>
    <property type="evidence" value="ECO:0007669"/>
    <property type="project" value="InterPro"/>
</dbReference>
<protein>
    <recommendedName>
        <fullName evidence="2">Retrotransposon gag domain-containing protein</fullName>
    </recommendedName>
</protein>
<dbReference type="CDD" id="cd00303">
    <property type="entry name" value="retropepsin_like"/>
    <property type="match status" value="1"/>
</dbReference>
<dbReference type="InterPro" id="IPR001969">
    <property type="entry name" value="Aspartic_peptidase_AS"/>
</dbReference>
<dbReference type="Proteomes" id="UP001231189">
    <property type="component" value="Unassembled WGS sequence"/>
</dbReference>
<evidence type="ECO:0000313" key="3">
    <source>
        <dbReference type="EMBL" id="KAK1598138.1"/>
    </source>
</evidence>
<feature type="region of interest" description="Disordered" evidence="1">
    <location>
        <begin position="590"/>
        <end position="630"/>
    </location>
</feature>
<feature type="compositionally biased region" description="Basic and acidic residues" evidence="1">
    <location>
        <begin position="833"/>
        <end position="850"/>
    </location>
</feature>
<feature type="region of interest" description="Disordered" evidence="1">
    <location>
        <begin position="833"/>
        <end position="852"/>
    </location>
</feature>
<dbReference type="InterPro" id="IPR021109">
    <property type="entry name" value="Peptidase_aspartic_dom_sf"/>
</dbReference>
<evidence type="ECO:0000313" key="4">
    <source>
        <dbReference type="Proteomes" id="UP001231189"/>
    </source>
</evidence>
<dbReference type="Gene3D" id="2.40.70.10">
    <property type="entry name" value="Acid Proteases"/>
    <property type="match status" value="1"/>
</dbReference>
<dbReference type="PANTHER" id="PTHR33223:SF8">
    <property type="entry name" value="OS04G0172440 PROTEIN"/>
    <property type="match status" value="1"/>
</dbReference>
<name>A0AAD8QBB6_LOLMU</name>
<feature type="compositionally biased region" description="Basic and acidic residues" evidence="1">
    <location>
        <begin position="611"/>
        <end position="630"/>
    </location>
</feature>
<dbReference type="EMBL" id="JAUUTY010000613">
    <property type="protein sequence ID" value="KAK1598138.1"/>
    <property type="molecule type" value="Genomic_DNA"/>
</dbReference>
<feature type="region of interest" description="Disordered" evidence="1">
    <location>
        <begin position="744"/>
        <end position="788"/>
    </location>
</feature>
<dbReference type="GO" id="GO:0006508">
    <property type="term" value="P:proteolysis"/>
    <property type="evidence" value="ECO:0007669"/>
    <property type="project" value="InterPro"/>
</dbReference>
<feature type="compositionally biased region" description="Acidic residues" evidence="1">
    <location>
        <begin position="766"/>
        <end position="777"/>
    </location>
</feature>
<organism evidence="3 4">
    <name type="scientific">Lolium multiflorum</name>
    <name type="common">Italian ryegrass</name>
    <name type="synonym">Lolium perenne subsp. multiflorum</name>
    <dbReference type="NCBI Taxonomy" id="4521"/>
    <lineage>
        <taxon>Eukaryota</taxon>
        <taxon>Viridiplantae</taxon>
        <taxon>Streptophyta</taxon>
        <taxon>Embryophyta</taxon>
        <taxon>Tracheophyta</taxon>
        <taxon>Spermatophyta</taxon>
        <taxon>Magnoliopsida</taxon>
        <taxon>Liliopsida</taxon>
        <taxon>Poales</taxon>
        <taxon>Poaceae</taxon>
        <taxon>BOP clade</taxon>
        <taxon>Pooideae</taxon>
        <taxon>Poodae</taxon>
        <taxon>Poeae</taxon>
        <taxon>Poeae Chloroplast Group 2 (Poeae type)</taxon>
        <taxon>Loliodinae</taxon>
        <taxon>Loliinae</taxon>
        <taxon>Lolium</taxon>
    </lineage>
</organism>
<dbReference type="SUPFAM" id="SSF50630">
    <property type="entry name" value="Acid proteases"/>
    <property type="match status" value="1"/>
</dbReference>
<dbReference type="PROSITE" id="PS00141">
    <property type="entry name" value="ASP_PROTEASE"/>
    <property type="match status" value="1"/>
</dbReference>
<dbReference type="PANTHER" id="PTHR33223">
    <property type="entry name" value="CCHC-TYPE DOMAIN-CONTAINING PROTEIN"/>
    <property type="match status" value="1"/>
</dbReference>
<feature type="compositionally biased region" description="Basic and acidic residues" evidence="1">
    <location>
        <begin position="659"/>
        <end position="676"/>
    </location>
</feature>
<keyword evidence="4" id="KW-1185">Reference proteome</keyword>
<comment type="caution">
    <text evidence="3">The sequence shown here is derived from an EMBL/GenBank/DDBJ whole genome shotgun (WGS) entry which is preliminary data.</text>
</comment>
<feature type="domain" description="Retrotransposon gag" evidence="2">
    <location>
        <begin position="335"/>
        <end position="427"/>
    </location>
</feature>
<accession>A0AAD8QBB6</accession>
<dbReference type="Pfam" id="PF03732">
    <property type="entry name" value="Retrotrans_gag"/>
    <property type="match status" value="1"/>
</dbReference>
<dbReference type="Pfam" id="PF13975">
    <property type="entry name" value="gag-asp_proteas"/>
    <property type="match status" value="1"/>
</dbReference>
<evidence type="ECO:0000259" key="2">
    <source>
        <dbReference type="Pfam" id="PF03732"/>
    </source>
</evidence>
<evidence type="ECO:0000256" key="1">
    <source>
        <dbReference type="SAM" id="MobiDB-lite"/>
    </source>
</evidence>
<gene>
    <name evidence="3" type="ORF">QYE76_017560</name>
</gene>
<reference evidence="3" key="1">
    <citation type="submission" date="2023-07" db="EMBL/GenBank/DDBJ databases">
        <title>A chromosome-level genome assembly of Lolium multiflorum.</title>
        <authorList>
            <person name="Chen Y."/>
            <person name="Copetti D."/>
            <person name="Kolliker R."/>
            <person name="Studer B."/>
        </authorList>
    </citation>
    <scope>NUCLEOTIDE SEQUENCE</scope>
    <source>
        <strain evidence="3">02402/16</strain>
        <tissue evidence="3">Leaf</tissue>
    </source>
</reference>
<dbReference type="AlphaFoldDB" id="A0AAD8QBB6"/>
<proteinExistence type="predicted"/>